<dbReference type="Proteomes" id="UP000515570">
    <property type="component" value="Chromosome"/>
</dbReference>
<keyword evidence="4" id="KW-1185">Reference proteome</keyword>
<protein>
    <submittedName>
        <fullName evidence="3">DUF3099 domain-containing protein</fullName>
    </submittedName>
</protein>
<evidence type="ECO:0000313" key="4">
    <source>
        <dbReference type="Proteomes" id="UP000515570"/>
    </source>
</evidence>
<feature type="transmembrane region" description="Helical" evidence="2">
    <location>
        <begin position="80"/>
        <end position="104"/>
    </location>
</feature>
<dbReference type="InterPro" id="IPR021449">
    <property type="entry name" value="DUF3099"/>
</dbReference>
<evidence type="ECO:0000256" key="1">
    <source>
        <dbReference type="SAM" id="MobiDB-lite"/>
    </source>
</evidence>
<accession>A0A7G5FFR5</accession>
<evidence type="ECO:0000313" key="3">
    <source>
        <dbReference type="EMBL" id="QMV85456.1"/>
    </source>
</evidence>
<dbReference type="EMBL" id="CP059833">
    <property type="protein sequence ID" value="QMV85456.1"/>
    <property type="molecule type" value="Genomic_DNA"/>
</dbReference>
<organism evidence="3 4">
    <name type="scientific">Corynebacterium hindlerae</name>
    <dbReference type="NCBI Taxonomy" id="699041"/>
    <lineage>
        <taxon>Bacteria</taxon>
        <taxon>Bacillati</taxon>
        <taxon>Actinomycetota</taxon>
        <taxon>Actinomycetes</taxon>
        <taxon>Mycobacteriales</taxon>
        <taxon>Corynebacteriaceae</taxon>
        <taxon>Corynebacterium</taxon>
    </lineage>
</organism>
<dbReference type="AlphaFoldDB" id="A0A7G5FFR5"/>
<feature type="transmembrane region" description="Helical" evidence="2">
    <location>
        <begin position="55"/>
        <end position="74"/>
    </location>
</feature>
<evidence type="ECO:0000256" key="2">
    <source>
        <dbReference type="SAM" id="Phobius"/>
    </source>
</evidence>
<keyword evidence="2" id="KW-0812">Transmembrane</keyword>
<proteinExistence type="predicted"/>
<sequence length="160" mass="18466">MPHRACRCSNGIMVDGMSRDSKQKRRRFAFRRPKATLITDAQRSPLENWEHRKRVYNWIQFSRIPFLLAAGAAYMWLHSWILATILFIISIPLPGIAVIIANGAGEPKDKRTKQVYKPQMARHHHQQLQALSEQKPQRHQLEAGTNTNSDPEPPTIIDHD</sequence>
<dbReference type="Pfam" id="PF11298">
    <property type="entry name" value="DUF3099"/>
    <property type="match status" value="1"/>
</dbReference>
<gene>
    <name evidence="3" type="ORF">HW450_01505</name>
</gene>
<keyword evidence="2" id="KW-1133">Transmembrane helix</keyword>
<feature type="region of interest" description="Disordered" evidence="1">
    <location>
        <begin position="120"/>
        <end position="160"/>
    </location>
</feature>
<keyword evidence="2" id="KW-0472">Membrane</keyword>
<reference evidence="3 4" key="1">
    <citation type="submission" date="2020-07" db="EMBL/GenBank/DDBJ databases">
        <title>non toxigenic Corynebacterium sp. nov from a clinical source.</title>
        <authorList>
            <person name="Bernier A.-M."/>
            <person name="Bernard K."/>
        </authorList>
    </citation>
    <scope>NUCLEOTIDE SEQUENCE [LARGE SCALE GENOMIC DNA]</scope>
    <source>
        <strain evidence="4">NML 93-0612</strain>
    </source>
</reference>
<name>A0A7G5FFR5_9CORY</name>